<dbReference type="SUPFAM" id="SSF47473">
    <property type="entry name" value="EF-hand"/>
    <property type="match status" value="1"/>
</dbReference>
<dbReference type="Gene3D" id="1.10.238.10">
    <property type="entry name" value="EF-hand"/>
    <property type="match status" value="1"/>
</dbReference>
<dbReference type="AlphaFoldDB" id="A0A5E4QXR5"/>
<dbReference type="Pfam" id="PF09279">
    <property type="entry name" value="EF-hand_like"/>
    <property type="match status" value="1"/>
</dbReference>
<evidence type="ECO:0000259" key="2">
    <source>
        <dbReference type="Pfam" id="PF09279"/>
    </source>
</evidence>
<dbReference type="EMBL" id="FZQP02006366">
    <property type="protein sequence ID" value="VVD02838.1"/>
    <property type="molecule type" value="Genomic_DNA"/>
</dbReference>
<evidence type="ECO:0000313" key="4">
    <source>
        <dbReference type="Proteomes" id="UP000324832"/>
    </source>
</evidence>
<sequence>MMRSELRDIFEQLAVPRARCPALTAERSRSSPELSNKHTGCRSGVLTRNGSLDLELTSDKAGRRHAFDVLAAAALPGAAWDSSGRVVSLPTLSKFCESRQHEPRSEQQLRDIVQRHEPDPTLRAECCLSFEGFVRFLSDEDNYAFVPELPLDKLTTGNSQESHTHLTAPLCPSDMSWQRLALRECHVHSDVVAASGNST</sequence>
<dbReference type="InterPro" id="IPR015359">
    <property type="entry name" value="PLC_EF-hand-like"/>
</dbReference>
<reference evidence="3 4" key="1">
    <citation type="submission" date="2017-07" db="EMBL/GenBank/DDBJ databases">
        <authorList>
            <person name="Talla V."/>
            <person name="Backstrom N."/>
        </authorList>
    </citation>
    <scope>NUCLEOTIDE SEQUENCE [LARGE SCALE GENOMIC DNA]</scope>
</reference>
<feature type="region of interest" description="Disordered" evidence="1">
    <location>
        <begin position="23"/>
        <end position="42"/>
    </location>
</feature>
<gene>
    <name evidence="3" type="ORF">LSINAPIS_LOCUS12965</name>
</gene>
<evidence type="ECO:0000313" key="3">
    <source>
        <dbReference type="EMBL" id="VVD02838.1"/>
    </source>
</evidence>
<keyword evidence="4" id="KW-1185">Reference proteome</keyword>
<proteinExistence type="predicted"/>
<evidence type="ECO:0000256" key="1">
    <source>
        <dbReference type="SAM" id="MobiDB-lite"/>
    </source>
</evidence>
<dbReference type="Proteomes" id="UP000324832">
    <property type="component" value="Unassembled WGS sequence"/>
</dbReference>
<protein>
    <recommendedName>
        <fullName evidence="2">Phosphoinositide-specific phospholipase C EF-hand-like domain-containing protein</fullName>
    </recommendedName>
</protein>
<accession>A0A5E4QXR5</accession>
<name>A0A5E4QXR5_9NEOP</name>
<dbReference type="InterPro" id="IPR011992">
    <property type="entry name" value="EF-hand-dom_pair"/>
</dbReference>
<organism evidence="3 4">
    <name type="scientific">Leptidea sinapis</name>
    <dbReference type="NCBI Taxonomy" id="189913"/>
    <lineage>
        <taxon>Eukaryota</taxon>
        <taxon>Metazoa</taxon>
        <taxon>Ecdysozoa</taxon>
        <taxon>Arthropoda</taxon>
        <taxon>Hexapoda</taxon>
        <taxon>Insecta</taxon>
        <taxon>Pterygota</taxon>
        <taxon>Neoptera</taxon>
        <taxon>Endopterygota</taxon>
        <taxon>Lepidoptera</taxon>
        <taxon>Glossata</taxon>
        <taxon>Ditrysia</taxon>
        <taxon>Papilionoidea</taxon>
        <taxon>Pieridae</taxon>
        <taxon>Dismorphiinae</taxon>
        <taxon>Leptidea</taxon>
    </lineage>
</organism>
<feature type="domain" description="Phosphoinositide-specific phospholipase C EF-hand-like" evidence="2">
    <location>
        <begin position="83"/>
        <end position="145"/>
    </location>
</feature>